<dbReference type="Proteomes" id="UP000271573">
    <property type="component" value="Chromosome"/>
</dbReference>
<feature type="signal peptide" evidence="1">
    <location>
        <begin position="1"/>
        <end position="26"/>
    </location>
</feature>
<name>A0A3G9J0F5_9ACTN</name>
<dbReference type="RefSeq" id="WP_125568030.1">
    <property type="nucleotide sequence ID" value="NZ_AP019307.1"/>
</dbReference>
<evidence type="ECO:0000313" key="3">
    <source>
        <dbReference type="Proteomes" id="UP000271573"/>
    </source>
</evidence>
<reference evidence="2 3" key="1">
    <citation type="submission" date="2018-11" db="EMBL/GenBank/DDBJ databases">
        <title>Complete genome sequence of Nocardioides baekrokdamisoli strain KCTC 39748.</title>
        <authorList>
            <person name="Kang S.W."/>
            <person name="Lee K.C."/>
            <person name="Kim K.K."/>
            <person name="Kim J.S."/>
            <person name="Kim D.S."/>
            <person name="Ko S.H."/>
            <person name="Yang S.H."/>
            <person name="Shin Y.K."/>
            <person name="Lee J.S."/>
        </authorList>
    </citation>
    <scope>NUCLEOTIDE SEQUENCE [LARGE SCALE GENOMIC DNA]</scope>
    <source>
        <strain evidence="2 3">KCTC 39748</strain>
    </source>
</reference>
<evidence type="ECO:0000313" key="2">
    <source>
        <dbReference type="EMBL" id="BBH17118.1"/>
    </source>
</evidence>
<dbReference type="AlphaFoldDB" id="A0A3G9J0F5"/>
<accession>A0A3G9J0F5</accession>
<keyword evidence="3" id="KW-1185">Reference proteome</keyword>
<sequence>MKKIAAVVIAGGLTAGVTAMSQPAEAYGMKPTLCQILGAGHNASSFKLGRTKTYPAQFFVKAPGAVANGSVHVTYSGAARGSLSLPLAGGTVVNRVTTGKGKLTVKIGYSGSAGFGACSASFSTTIK</sequence>
<proteinExistence type="predicted"/>
<dbReference type="KEGG" id="nbe:Back2_14050"/>
<dbReference type="EMBL" id="AP019307">
    <property type="protein sequence ID" value="BBH17118.1"/>
    <property type="molecule type" value="Genomic_DNA"/>
</dbReference>
<keyword evidence="1" id="KW-0732">Signal</keyword>
<evidence type="ECO:0000256" key="1">
    <source>
        <dbReference type="SAM" id="SignalP"/>
    </source>
</evidence>
<protein>
    <submittedName>
        <fullName evidence="2">Uncharacterized protein</fullName>
    </submittedName>
</protein>
<feature type="chain" id="PRO_5018306258" evidence="1">
    <location>
        <begin position="27"/>
        <end position="127"/>
    </location>
</feature>
<organism evidence="2 3">
    <name type="scientific">Nocardioides baekrokdamisoli</name>
    <dbReference type="NCBI Taxonomy" id="1804624"/>
    <lineage>
        <taxon>Bacteria</taxon>
        <taxon>Bacillati</taxon>
        <taxon>Actinomycetota</taxon>
        <taxon>Actinomycetes</taxon>
        <taxon>Propionibacteriales</taxon>
        <taxon>Nocardioidaceae</taxon>
        <taxon>Nocardioides</taxon>
    </lineage>
</organism>
<gene>
    <name evidence="2" type="ORF">Back2_14050</name>
</gene>